<accession>M7TK27</accession>
<evidence type="ECO:0000313" key="2">
    <source>
        <dbReference type="Proteomes" id="UP000012045"/>
    </source>
</evidence>
<sequence length="107" mass="11883">MLAPLNDKRVNANGFKKVQGISRDVTIVDMTLCGKLTAFADDSRDLLINCTRHKYMVIFLTSTEAANPSSYGNESSYLRMKGAGKNWCSISEFAKANGVFCKYSQRT</sequence>
<evidence type="ECO:0000313" key="1">
    <source>
        <dbReference type="EMBL" id="EMR81499.1"/>
    </source>
</evidence>
<reference evidence="2" key="1">
    <citation type="journal article" date="2013" name="Genome Announc.">
        <title>Draft genome sequence of Botrytis cinerea BcDW1, inoculum for noble rot of grape berries.</title>
        <authorList>
            <person name="Blanco-Ulate B."/>
            <person name="Allen G."/>
            <person name="Powell A.L."/>
            <person name="Cantu D."/>
        </authorList>
    </citation>
    <scope>NUCLEOTIDE SEQUENCE [LARGE SCALE GENOMIC DNA]</scope>
    <source>
        <strain evidence="2">BcDW1</strain>
    </source>
</reference>
<name>M7TK27_BOTF1</name>
<dbReference type="HOGENOM" id="CLU_2209600_0_0_1"/>
<dbReference type="EMBL" id="KB708075">
    <property type="protein sequence ID" value="EMR81499.1"/>
    <property type="molecule type" value="Genomic_DNA"/>
</dbReference>
<proteinExistence type="predicted"/>
<gene>
    <name evidence="1" type="ORF">BcDW1_9898</name>
</gene>
<dbReference type="AlphaFoldDB" id="M7TK27"/>
<organism evidence="1 2">
    <name type="scientific">Botryotinia fuckeliana (strain BcDW1)</name>
    <name type="common">Noble rot fungus</name>
    <name type="synonym">Botrytis cinerea</name>
    <dbReference type="NCBI Taxonomy" id="1290391"/>
    <lineage>
        <taxon>Eukaryota</taxon>
        <taxon>Fungi</taxon>
        <taxon>Dikarya</taxon>
        <taxon>Ascomycota</taxon>
        <taxon>Pezizomycotina</taxon>
        <taxon>Leotiomycetes</taxon>
        <taxon>Helotiales</taxon>
        <taxon>Sclerotiniaceae</taxon>
        <taxon>Botrytis</taxon>
    </lineage>
</organism>
<protein>
    <submittedName>
        <fullName evidence="1">Uncharacterized protein</fullName>
    </submittedName>
</protein>
<dbReference type="Proteomes" id="UP000012045">
    <property type="component" value="Unassembled WGS sequence"/>
</dbReference>